<feature type="region of interest" description="Disordered" evidence="1">
    <location>
        <begin position="19"/>
        <end position="44"/>
    </location>
</feature>
<accession>A0ABN9LP88</accession>
<name>A0ABN9LP88_9NEOB</name>
<dbReference type="Proteomes" id="UP001176940">
    <property type="component" value="Unassembled WGS sequence"/>
</dbReference>
<evidence type="ECO:0000313" key="3">
    <source>
        <dbReference type="Proteomes" id="UP001176940"/>
    </source>
</evidence>
<organism evidence="2 3">
    <name type="scientific">Ranitomeya imitator</name>
    <name type="common">mimic poison frog</name>
    <dbReference type="NCBI Taxonomy" id="111125"/>
    <lineage>
        <taxon>Eukaryota</taxon>
        <taxon>Metazoa</taxon>
        <taxon>Chordata</taxon>
        <taxon>Craniata</taxon>
        <taxon>Vertebrata</taxon>
        <taxon>Euteleostomi</taxon>
        <taxon>Amphibia</taxon>
        <taxon>Batrachia</taxon>
        <taxon>Anura</taxon>
        <taxon>Neobatrachia</taxon>
        <taxon>Hyloidea</taxon>
        <taxon>Dendrobatidae</taxon>
        <taxon>Dendrobatinae</taxon>
        <taxon>Ranitomeya</taxon>
    </lineage>
</organism>
<feature type="non-terminal residue" evidence="2">
    <location>
        <position position="366"/>
    </location>
</feature>
<reference evidence="2" key="1">
    <citation type="submission" date="2023-07" db="EMBL/GenBank/DDBJ databases">
        <authorList>
            <person name="Stuckert A."/>
        </authorList>
    </citation>
    <scope>NUCLEOTIDE SEQUENCE</scope>
</reference>
<proteinExistence type="predicted"/>
<keyword evidence="3" id="KW-1185">Reference proteome</keyword>
<gene>
    <name evidence="2" type="ORF">RIMI_LOCUS10671545</name>
</gene>
<sequence>MHMVSSPSHQNFFETKQTLLQSQKHQPRPETGAKHLAGTTQGQRKTTLQLLKSLYGRRGPIDHISTFLGQINQRFNNTRKISDEAMVKISKAQELLQALHRCRLSPILNGLNFSRVHLDRSRLKAVGTLDCDEQKGPVSGGFVVVVEELDLPTPSVLVPATSFSWASSVPHITTRGCVPTHYHTRLHPHTLPYEASSSHITTRGCVPPHYHTRLHPHTLPHEAPSPTLPHEAASPHITTRGSIPTHYHMRLRCVPTHYHMRLCPHTLPHEVLSPTHYHMRLRPHTLPHEASSSHITTRGCIPTHYHTRLHPHTLPHEASSLTVGSDFMTTCRSGRSFVGSTMVSSPTGNLSPQERQLTCRCKVNLQ</sequence>
<comment type="caution">
    <text evidence="2">The sequence shown here is derived from an EMBL/GenBank/DDBJ whole genome shotgun (WGS) entry which is preliminary data.</text>
</comment>
<evidence type="ECO:0000313" key="2">
    <source>
        <dbReference type="EMBL" id="CAJ0945010.1"/>
    </source>
</evidence>
<protein>
    <submittedName>
        <fullName evidence="2">Uncharacterized protein</fullName>
    </submittedName>
</protein>
<dbReference type="EMBL" id="CAUEEQ010023281">
    <property type="protein sequence ID" value="CAJ0945010.1"/>
    <property type="molecule type" value="Genomic_DNA"/>
</dbReference>
<evidence type="ECO:0000256" key="1">
    <source>
        <dbReference type="SAM" id="MobiDB-lite"/>
    </source>
</evidence>